<dbReference type="EMBL" id="MU276030">
    <property type="protein sequence ID" value="KAI0043174.1"/>
    <property type="molecule type" value="Genomic_DNA"/>
</dbReference>
<keyword evidence="2" id="KW-1185">Reference proteome</keyword>
<comment type="caution">
    <text evidence="1">The sequence shown here is derived from an EMBL/GenBank/DDBJ whole genome shotgun (WGS) entry which is preliminary data.</text>
</comment>
<dbReference type="Proteomes" id="UP000814033">
    <property type="component" value="Unassembled WGS sequence"/>
</dbReference>
<accession>A0ACB8RGA9</accession>
<evidence type="ECO:0000313" key="1">
    <source>
        <dbReference type="EMBL" id="KAI0043174.1"/>
    </source>
</evidence>
<evidence type="ECO:0000313" key="2">
    <source>
        <dbReference type="Proteomes" id="UP000814033"/>
    </source>
</evidence>
<proteinExistence type="predicted"/>
<organism evidence="1 2">
    <name type="scientific">Auriscalpium vulgare</name>
    <dbReference type="NCBI Taxonomy" id="40419"/>
    <lineage>
        <taxon>Eukaryota</taxon>
        <taxon>Fungi</taxon>
        <taxon>Dikarya</taxon>
        <taxon>Basidiomycota</taxon>
        <taxon>Agaricomycotina</taxon>
        <taxon>Agaricomycetes</taxon>
        <taxon>Russulales</taxon>
        <taxon>Auriscalpiaceae</taxon>
        <taxon>Auriscalpium</taxon>
    </lineage>
</organism>
<sequence length="588" mass="64849">MSSSDPELWTAAFDEGIAEFEDEQHAMALTTFEEAASLARASNSTSPAIHPSFALEDDPDPTSLWTAYLHISRSFLSFSQPTAALTLSTLALSHLRKQSPPLLPSLHPFFDAVRHAACPVSALPLEILQAIFSLAASSDAPEPTPLRISHVCAHWRRVALAQRGLWHTLALRGIPEAAAIAKTRAWFVRSGRAVDEVRIDLHTCADVFRSGRMWGDWDVINEVHPLLPEISSVLLFVKGLVLDHAENENLASFFRAVTGPGLDDLSERVERLTLTDGVDSIGTRIVFPFIDQVKLGRSTGDARPALRTLRLRNVMCALPELARCKLDLVELVIDEVPRMRSILPLHSVLEVNPRLETLVVRMTDVPGPYPLITWPDQSPLGPSPLSMAQLTHLELAGIGSDLGALLKSLAFPALRVLRLLDEPLISELLHALLCNAGTNLAALEELSISVPSFFEPLALVETLVHARGLRRLHLHDIPYRTNEVLEVLSRSPAEVSRMYEFVANPEAVQLEITCPKLTELVFVRSDGIQSSSLTNMIKRRRTLEARTEGARKVDAVSSVRLRECASSGLDGETLNWLQEHLLVFENAN</sequence>
<name>A0ACB8RGA9_9AGAM</name>
<reference evidence="1" key="1">
    <citation type="submission" date="2021-02" db="EMBL/GenBank/DDBJ databases">
        <authorList>
            <consortium name="DOE Joint Genome Institute"/>
            <person name="Ahrendt S."/>
            <person name="Looney B.P."/>
            <person name="Miyauchi S."/>
            <person name="Morin E."/>
            <person name="Drula E."/>
            <person name="Courty P.E."/>
            <person name="Chicoki N."/>
            <person name="Fauchery L."/>
            <person name="Kohler A."/>
            <person name="Kuo A."/>
            <person name="Labutti K."/>
            <person name="Pangilinan J."/>
            <person name="Lipzen A."/>
            <person name="Riley R."/>
            <person name="Andreopoulos W."/>
            <person name="He G."/>
            <person name="Johnson J."/>
            <person name="Barry K.W."/>
            <person name="Grigoriev I.V."/>
            <person name="Nagy L."/>
            <person name="Hibbett D."/>
            <person name="Henrissat B."/>
            <person name="Matheny P.B."/>
            <person name="Labbe J."/>
            <person name="Martin F."/>
        </authorList>
    </citation>
    <scope>NUCLEOTIDE SEQUENCE</scope>
    <source>
        <strain evidence="1">FP105234-sp</strain>
    </source>
</reference>
<reference evidence="1" key="2">
    <citation type="journal article" date="2022" name="New Phytol.">
        <title>Evolutionary transition to the ectomycorrhizal habit in the genomes of a hyperdiverse lineage of mushroom-forming fungi.</title>
        <authorList>
            <person name="Looney B."/>
            <person name="Miyauchi S."/>
            <person name="Morin E."/>
            <person name="Drula E."/>
            <person name="Courty P.E."/>
            <person name="Kohler A."/>
            <person name="Kuo A."/>
            <person name="LaButti K."/>
            <person name="Pangilinan J."/>
            <person name="Lipzen A."/>
            <person name="Riley R."/>
            <person name="Andreopoulos W."/>
            <person name="He G."/>
            <person name="Johnson J."/>
            <person name="Nolan M."/>
            <person name="Tritt A."/>
            <person name="Barry K.W."/>
            <person name="Grigoriev I.V."/>
            <person name="Nagy L.G."/>
            <person name="Hibbett D."/>
            <person name="Henrissat B."/>
            <person name="Matheny P.B."/>
            <person name="Labbe J."/>
            <person name="Martin F.M."/>
        </authorList>
    </citation>
    <scope>NUCLEOTIDE SEQUENCE</scope>
    <source>
        <strain evidence="1">FP105234-sp</strain>
    </source>
</reference>
<protein>
    <submittedName>
        <fullName evidence="1">Uncharacterized protein</fullName>
    </submittedName>
</protein>
<gene>
    <name evidence="1" type="ORF">FA95DRAFT_1598080</name>
</gene>